<evidence type="ECO:0000313" key="1">
    <source>
        <dbReference type="EMBL" id="EPS98415.1"/>
    </source>
</evidence>
<protein>
    <submittedName>
        <fullName evidence="1">Uncharacterized protein</fullName>
    </submittedName>
</protein>
<dbReference type="AlphaFoldDB" id="S8F9X6"/>
<keyword evidence="2" id="KW-1185">Reference proteome</keyword>
<accession>S8F9X6</accession>
<evidence type="ECO:0000313" key="2">
    <source>
        <dbReference type="Proteomes" id="UP000015241"/>
    </source>
</evidence>
<dbReference type="EMBL" id="KE504165">
    <property type="protein sequence ID" value="EPS98415.1"/>
    <property type="molecule type" value="Genomic_DNA"/>
</dbReference>
<gene>
    <name evidence="1" type="ORF">FOMPIDRAFT_1051453</name>
</gene>
<reference evidence="1 2" key="1">
    <citation type="journal article" date="2012" name="Science">
        <title>The Paleozoic origin of enzymatic lignin decomposition reconstructed from 31 fungal genomes.</title>
        <authorList>
            <person name="Floudas D."/>
            <person name="Binder M."/>
            <person name="Riley R."/>
            <person name="Barry K."/>
            <person name="Blanchette R.A."/>
            <person name="Henrissat B."/>
            <person name="Martinez A.T."/>
            <person name="Otillar R."/>
            <person name="Spatafora J.W."/>
            <person name="Yadav J.S."/>
            <person name="Aerts A."/>
            <person name="Benoit I."/>
            <person name="Boyd A."/>
            <person name="Carlson A."/>
            <person name="Copeland A."/>
            <person name="Coutinho P.M."/>
            <person name="de Vries R.P."/>
            <person name="Ferreira P."/>
            <person name="Findley K."/>
            <person name="Foster B."/>
            <person name="Gaskell J."/>
            <person name="Glotzer D."/>
            <person name="Gorecki P."/>
            <person name="Heitman J."/>
            <person name="Hesse C."/>
            <person name="Hori C."/>
            <person name="Igarashi K."/>
            <person name="Jurgens J.A."/>
            <person name="Kallen N."/>
            <person name="Kersten P."/>
            <person name="Kohler A."/>
            <person name="Kuees U."/>
            <person name="Kumar T.K.A."/>
            <person name="Kuo A."/>
            <person name="LaButti K."/>
            <person name="Larrondo L.F."/>
            <person name="Lindquist E."/>
            <person name="Ling A."/>
            <person name="Lombard V."/>
            <person name="Lucas S."/>
            <person name="Lundell T."/>
            <person name="Martin R."/>
            <person name="McLaughlin D.J."/>
            <person name="Morgenstern I."/>
            <person name="Morin E."/>
            <person name="Murat C."/>
            <person name="Nagy L.G."/>
            <person name="Nolan M."/>
            <person name="Ohm R.A."/>
            <person name="Patyshakuliyeva A."/>
            <person name="Rokas A."/>
            <person name="Ruiz-Duenas F.J."/>
            <person name="Sabat G."/>
            <person name="Salamov A."/>
            <person name="Samejima M."/>
            <person name="Schmutz J."/>
            <person name="Slot J.C."/>
            <person name="St John F."/>
            <person name="Stenlid J."/>
            <person name="Sun H."/>
            <person name="Sun S."/>
            <person name="Syed K."/>
            <person name="Tsang A."/>
            <person name="Wiebenga A."/>
            <person name="Young D."/>
            <person name="Pisabarro A."/>
            <person name="Eastwood D.C."/>
            <person name="Martin F."/>
            <person name="Cullen D."/>
            <person name="Grigoriev I.V."/>
            <person name="Hibbett D.S."/>
        </authorList>
    </citation>
    <scope>NUCLEOTIDE SEQUENCE</scope>
    <source>
        <strain evidence="2">FP-58527</strain>
    </source>
</reference>
<sequence>MVSPHFAKYNVGEDEDVMDYKSGLASNYTTKSVSLADAKNGSKEAKAPGGLAGTKTASLQGYRVTMWVDYAQVRR</sequence>
<organism evidence="1 2">
    <name type="scientific">Fomitopsis schrenkii</name>
    <name type="common">Brown rot fungus</name>
    <dbReference type="NCBI Taxonomy" id="2126942"/>
    <lineage>
        <taxon>Eukaryota</taxon>
        <taxon>Fungi</taxon>
        <taxon>Dikarya</taxon>
        <taxon>Basidiomycota</taxon>
        <taxon>Agaricomycotina</taxon>
        <taxon>Agaricomycetes</taxon>
        <taxon>Polyporales</taxon>
        <taxon>Fomitopsis</taxon>
    </lineage>
</organism>
<dbReference type="Proteomes" id="UP000015241">
    <property type="component" value="Unassembled WGS sequence"/>
</dbReference>
<name>S8F9X6_FOMSC</name>
<dbReference type="InParanoid" id="S8F9X6"/>
<dbReference type="HOGENOM" id="CLU_2671082_0_0_1"/>
<proteinExistence type="predicted"/>